<dbReference type="EMBL" id="MU150253">
    <property type="protein sequence ID" value="KAF9464536.1"/>
    <property type="molecule type" value="Genomic_DNA"/>
</dbReference>
<evidence type="ECO:0000313" key="4">
    <source>
        <dbReference type="EMBL" id="KAF9464536.1"/>
    </source>
</evidence>
<name>A0A9P5YAY2_9AGAR</name>
<keyword evidence="5" id="KW-1185">Reference proteome</keyword>
<feature type="compositionally biased region" description="Low complexity" evidence="1">
    <location>
        <begin position="147"/>
        <end position="159"/>
    </location>
</feature>
<feature type="compositionally biased region" description="Basic and acidic residues" evidence="1">
    <location>
        <begin position="360"/>
        <end position="378"/>
    </location>
</feature>
<evidence type="ECO:0000313" key="5">
    <source>
        <dbReference type="Proteomes" id="UP000807353"/>
    </source>
</evidence>
<evidence type="ECO:0000256" key="3">
    <source>
        <dbReference type="SAM" id="SignalP"/>
    </source>
</evidence>
<keyword evidence="2" id="KW-0812">Transmembrane</keyword>
<gene>
    <name evidence="4" type="ORF">BDZ94DRAFT_474315</name>
</gene>
<accession>A0A9P5YAY2</accession>
<keyword evidence="2" id="KW-0472">Membrane</keyword>
<dbReference type="AlphaFoldDB" id="A0A9P5YAY2"/>
<reference evidence="4" key="1">
    <citation type="submission" date="2020-11" db="EMBL/GenBank/DDBJ databases">
        <authorList>
            <consortium name="DOE Joint Genome Institute"/>
            <person name="Ahrendt S."/>
            <person name="Riley R."/>
            <person name="Andreopoulos W."/>
            <person name="Labutti K."/>
            <person name="Pangilinan J."/>
            <person name="Ruiz-Duenas F.J."/>
            <person name="Barrasa J.M."/>
            <person name="Sanchez-Garcia M."/>
            <person name="Camarero S."/>
            <person name="Miyauchi S."/>
            <person name="Serrano A."/>
            <person name="Linde D."/>
            <person name="Babiker R."/>
            <person name="Drula E."/>
            <person name="Ayuso-Fernandez I."/>
            <person name="Pacheco R."/>
            <person name="Padilla G."/>
            <person name="Ferreira P."/>
            <person name="Barriuso J."/>
            <person name="Kellner H."/>
            <person name="Castanera R."/>
            <person name="Alfaro M."/>
            <person name="Ramirez L."/>
            <person name="Pisabarro A.G."/>
            <person name="Kuo A."/>
            <person name="Tritt A."/>
            <person name="Lipzen A."/>
            <person name="He G."/>
            <person name="Yan M."/>
            <person name="Ng V."/>
            <person name="Cullen D."/>
            <person name="Martin F."/>
            <person name="Rosso M.-N."/>
            <person name="Henrissat B."/>
            <person name="Hibbett D."/>
            <person name="Martinez A.T."/>
            <person name="Grigoriev I.V."/>
        </authorList>
    </citation>
    <scope>NUCLEOTIDE SEQUENCE</scope>
    <source>
        <strain evidence="4">CBS 247.69</strain>
    </source>
</reference>
<dbReference type="CDD" id="cd12087">
    <property type="entry name" value="TM_EGFR-like"/>
    <property type="match status" value="1"/>
</dbReference>
<keyword evidence="3" id="KW-0732">Signal</keyword>
<evidence type="ECO:0000256" key="1">
    <source>
        <dbReference type="SAM" id="MobiDB-lite"/>
    </source>
</evidence>
<keyword evidence="2" id="KW-1133">Transmembrane helix</keyword>
<feature type="compositionally biased region" description="Polar residues" evidence="1">
    <location>
        <begin position="295"/>
        <end position="309"/>
    </location>
</feature>
<feature type="region of interest" description="Disordered" evidence="1">
    <location>
        <begin position="340"/>
        <end position="408"/>
    </location>
</feature>
<sequence length="408" mass="44277">MPLSRAARLTLAFHLSLIPSPLLALKISSPNISTSVTPPSINISWTEESGDPQSIDIQIQCGSSSILDSPIHSKTSAHGTFISRNPALTGQTFTGRCHIQATDGSRLLATSADFLAPQLSPILAATSSSKQNSQSPSKIPLQTTTKRIVPISTTVRTVPPTSPSKDSTINNLSSLSTDISSSTSESSTTSTTLTPTLSTGTQSSITTTPTKISTTIPLPTPTTPTPTGDATGPSPHTHTRAAVIGGVIGGLTFLALLITFGFLHLRRRKARETHTRTPSSSIDDLEKMAPRSTLPSLFHNRNTSNTTANPMIIGEDYHQPEGKRERFLRMQEEMNNARRQRELLRSNLSTRSRRNPNNKEPQRDSEGTEIEERLRQELECMSNRITELETQLTEVVEPPPDYTSSNHA</sequence>
<feature type="compositionally biased region" description="Low complexity" evidence="1">
    <location>
        <begin position="225"/>
        <end position="235"/>
    </location>
</feature>
<feature type="compositionally biased region" description="Low complexity" evidence="1">
    <location>
        <begin position="127"/>
        <end position="138"/>
    </location>
</feature>
<evidence type="ECO:0000256" key="2">
    <source>
        <dbReference type="SAM" id="Phobius"/>
    </source>
</evidence>
<feature type="signal peptide" evidence="3">
    <location>
        <begin position="1"/>
        <end position="24"/>
    </location>
</feature>
<feature type="region of interest" description="Disordered" evidence="1">
    <location>
        <begin position="126"/>
        <end position="235"/>
    </location>
</feature>
<feature type="compositionally biased region" description="Low complexity" evidence="1">
    <location>
        <begin position="172"/>
        <end position="217"/>
    </location>
</feature>
<proteinExistence type="predicted"/>
<comment type="caution">
    <text evidence="4">The sequence shown here is derived from an EMBL/GenBank/DDBJ whole genome shotgun (WGS) entry which is preliminary data.</text>
</comment>
<dbReference type="Gene3D" id="1.20.5.510">
    <property type="entry name" value="Single helix bin"/>
    <property type="match status" value="1"/>
</dbReference>
<protein>
    <submittedName>
        <fullName evidence="4">Uncharacterized protein</fullName>
    </submittedName>
</protein>
<organism evidence="4 5">
    <name type="scientific">Collybia nuda</name>
    <dbReference type="NCBI Taxonomy" id="64659"/>
    <lineage>
        <taxon>Eukaryota</taxon>
        <taxon>Fungi</taxon>
        <taxon>Dikarya</taxon>
        <taxon>Basidiomycota</taxon>
        <taxon>Agaricomycotina</taxon>
        <taxon>Agaricomycetes</taxon>
        <taxon>Agaricomycetidae</taxon>
        <taxon>Agaricales</taxon>
        <taxon>Tricholomatineae</taxon>
        <taxon>Clitocybaceae</taxon>
        <taxon>Collybia</taxon>
    </lineage>
</organism>
<feature type="chain" id="PRO_5040362471" evidence="3">
    <location>
        <begin position="25"/>
        <end position="408"/>
    </location>
</feature>
<feature type="transmembrane region" description="Helical" evidence="2">
    <location>
        <begin position="241"/>
        <end position="263"/>
    </location>
</feature>
<dbReference type="Proteomes" id="UP000807353">
    <property type="component" value="Unassembled WGS sequence"/>
</dbReference>
<feature type="region of interest" description="Disordered" evidence="1">
    <location>
        <begin position="295"/>
        <end position="317"/>
    </location>
</feature>